<evidence type="ECO:0008006" key="3">
    <source>
        <dbReference type="Google" id="ProtNLM"/>
    </source>
</evidence>
<organism evidence="1 2">
    <name type="scientific">Klenkia taihuensis</name>
    <dbReference type="NCBI Taxonomy" id="1225127"/>
    <lineage>
        <taxon>Bacteria</taxon>
        <taxon>Bacillati</taxon>
        <taxon>Actinomycetota</taxon>
        <taxon>Actinomycetes</taxon>
        <taxon>Geodermatophilales</taxon>
        <taxon>Geodermatophilaceae</taxon>
        <taxon>Klenkia</taxon>
    </lineage>
</organism>
<evidence type="ECO:0000313" key="2">
    <source>
        <dbReference type="Proteomes" id="UP000199022"/>
    </source>
</evidence>
<dbReference type="AlphaFoldDB" id="A0A1I1J6U2"/>
<dbReference type="EMBL" id="FOMD01000001">
    <property type="protein sequence ID" value="SFC41140.1"/>
    <property type="molecule type" value="Genomic_DNA"/>
</dbReference>
<accession>A0A1I1J6U2</accession>
<dbReference type="STRING" id="1225127.SAMN05661030_0899"/>
<proteinExistence type="predicted"/>
<gene>
    <name evidence="1" type="ORF">SAMN05661030_0899</name>
</gene>
<evidence type="ECO:0000313" key="1">
    <source>
        <dbReference type="EMBL" id="SFC41140.1"/>
    </source>
</evidence>
<keyword evidence="2" id="KW-1185">Reference proteome</keyword>
<dbReference type="OrthoDB" id="3659232at2"/>
<reference evidence="2" key="1">
    <citation type="submission" date="2016-10" db="EMBL/GenBank/DDBJ databases">
        <authorList>
            <person name="Varghese N."/>
            <person name="Submissions S."/>
        </authorList>
    </citation>
    <scope>NUCLEOTIDE SEQUENCE [LARGE SCALE GENOMIC DNA]</scope>
    <source>
        <strain evidence="2">DSM 45962</strain>
    </source>
</reference>
<protein>
    <recommendedName>
        <fullName evidence="3">Nucleotidyltransferase domain-containing protein</fullName>
    </recommendedName>
</protein>
<name>A0A1I1J6U2_9ACTN</name>
<dbReference type="Proteomes" id="UP000199022">
    <property type="component" value="Unassembled WGS sequence"/>
</dbReference>
<dbReference type="RefSeq" id="WP_091555024.1">
    <property type="nucleotide sequence ID" value="NZ_BNAC01000003.1"/>
</dbReference>
<sequence>MRAAGAVAAAADAVLGRWSGDPALRGAFLAGSVTDLEPDDEVPATSDIDVTVVLAGTTGGRRKARIGELVVETTLLDVAELADEERVARTHWLAPSFRGGFVLADPTGALRRLEDRIAPGFTAPDAVLGRVDDVLELVRHRLAAAGPAGSWAAAVLGWVFPISLPTQAPLIAALRTPTVRRRYAATREVLDAETYAWLVDLLVPEDPGPAAVRAALADLTAAWPADGVDDVDLPFSADLSAWARAVALGSGAELVDAGLHREAVFWTVVSAARCAVALGRGDGAPFADLAAGLTGLRGPTDLAARSDRCLAGLPALRQACVDLISRAPAGGLP</sequence>